<proteinExistence type="predicted"/>
<comment type="caution">
    <text evidence="2">The sequence shown here is derived from an EMBL/GenBank/DDBJ whole genome shotgun (WGS) entry which is preliminary data.</text>
</comment>
<protein>
    <submittedName>
        <fullName evidence="2">Uncharacterized protein</fullName>
    </submittedName>
</protein>
<evidence type="ECO:0000313" key="2">
    <source>
        <dbReference type="EMBL" id="KAL2845548.1"/>
    </source>
</evidence>
<gene>
    <name evidence="2" type="ORF">BJX68DRAFT_132490</name>
</gene>
<keyword evidence="3" id="KW-1185">Reference proteome</keyword>
<dbReference type="GeneID" id="98151484"/>
<feature type="compositionally biased region" description="Polar residues" evidence="1">
    <location>
        <begin position="36"/>
        <end position="49"/>
    </location>
</feature>
<dbReference type="EMBL" id="JBFXLR010000036">
    <property type="protein sequence ID" value="KAL2845548.1"/>
    <property type="molecule type" value="Genomic_DNA"/>
</dbReference>
<feature type="region of interest" description="Disordered" evidence="1">
    <location>
        <begin position="21"/>
        <end position="51"/>
    </location>
</feature>
<evidence type="ECO:0000313" key="3">
    <source>
        <dbReference type="Proteomes" id="UP001610444"/>
    </source>
</evidence>
<evidence type="ECO:0000256" key="1">
    <source>
        <dbReference type="SAM" id="MobiDB-lite"/>
    </source>
</evidence>
<dbReference type="RefSeq" id="XP_070896682.1">
    <property type="nucleotide sequence ID" value="XM_071036320.1"/>
</dbReference>
<reference evidence="2 3" key="1">
    <citation type="submission" date="2024-07" db="EMBL/GenBank/DDBJ databases">
        <title>Section-level genome sequencing and comparative genomics of Aspergillus sections Usti and Cavernicolus.</title>
        <authorList>
            <consortium name="Lawrence Berkeley National Laboratory"/>
            <person name="Nybo J.L."/>
            <person name="Vesth T.C."/>
            <person name="Theobald S."/>
            <person name="Frisvad J.C."/>
            <person name="Larsen T.O."/>
            <person name="Kjaerboelling I."/>
            <person name="Rothschild-Mancinelli K."/>
            <person name="Lyhne E.K."/>
            <person name="Kogle M.E."/>
            <person name="Barry K."/>
            <person name="Clum A."/>
            <person name="Na H."/>
            <person name="Ledsgaard L."/>
            <person name="Lin J."/>
            <person name="Lipzen A."/>
            <person name="Kuo A."/>
            <person name="Riley R."/>
            <person name="Mondo S."/>
            <person name="LaButti K."/>
            <person name="Haridas S."/>
            <person name="Pangalinan J."/>
            <person name="Salamov A.A."/>
            <person name="Simmons B.A."/>
            <person name="Magnuson J.K."/>
            <person name="Chen J."/>
            <person name="Drula E."/>
            <person name="Henrissat B."/>
            <person name="Wiebenga A."/>
            <person name="Lubbers R.J."/>
            <person name="Gomes A.C."/>
            <person name="Macurrencykelacurrency M.R."/>
            <person name="Stajich J."/>
            <person name="Grigoriev I.V."/>
            <person name="Mortensen U.H."/>
            <person name="De vries R.P."/>
            <person name="Baker S.E."/>
            <person name="Andersen M.R."/>
        </authorList>
    </citation>
    <scope>NUCLEOTIDE SEQUENCE [LARGE SCALE GENOMIC DNA]</scope>
    <source>
        <strain evidence="2 3">CBS 756.74</strain>
    </source>
</reference>
<name>A0ABR4K309_9EURO</name>
<sequence length="172" mass="18660">MTYYNPHNPPFHISYPRVHRTKVPHPRDTNGMLQLAPQSPRQSADQTLTEPVRSPIIKATVTVLSPPVIPIQLPQSGSIQSAHASQFSCSACLVNGGYPILCICQRVATCDGWVGGVSVSQTQHTARARIEVEMSPELRGDAFVSPGSVLRIETLGVQCSVRSTALSNFDEL</sequence>
<accession>A0ABR4K309</accession>
<organism evidence="2 3">
    <name type="scientific">Aspergillus pseudodeflectus</name>
    <dbReference type="NCBI Taxonomy" id="176178"/>
    <lineage>
        <taxon>Eukaryota</taxon>
        <taxon>Fungi</taxon>
        <taxon>Dikarya</taxon>
        <taxon>Ascomycota</taxon>
        <taxon>Pezizomycotina</taxon>
        <taxon>Eurotiomycetes</taxon>
        <taxon>Eurotiomycetidae</taxon>
        <taxon>Eurotiales</taxon>
        <taxon>Aspergillaceae</taxon>
        <taxon>Aspergillus</taxon>
        <taxon>Aspergillus subgen. Nidulantes</taxon>
    </lineage>
</organism>
<dbReference type="Proteomes" id="UP001610444">
    <property type="component" value="Unassembled WGS sequence"/>
</dbReference>